<evidence type="ECO:0000313" key="2">
    <source>
        <dbReference type="Proteomes" id="UP000187486"/>
    </source>
</evidence>
<dbReference type="AlphaFoldDB" id="A0A1R0KTR4"/>
<dbReference type="Pfam" id="PF08012">
    <property type="entry name" value="DUF1702"/>
    <property type="match status" value="1"/>
</dbReference>
<protein>
    <submittedName>
        <fullName evidence="1">Enediyne biosynthesis protein</fullName>
    </submittedName>
</protein>
<comment type="caution">
    <text evidence="1">The sequence shown here is derived from an EMBL/GenBank/DDBJ whole genome shotgun (WGS) entry which is preliminary data.</text>
</comment>
<gene>
    <name evidence="1" type="ORF">BS329_16720</name>
</gene>
<accession>A0A1R0KTR4</accession>
<evidence type="ECO:0000313" key="1">
    <source>
        <dbReference type="EMBL" id="OLZ51433.1"/>
    </source>
</evidence>
<proteinExistence type="predicted"/>
<dbReference type="EMBL" id="MQUQ01000008">
    <property type="protein sequence ID" value="OLZ51433.1"/>
    <property type="molecule type" value="Genomic_DNA"/>
</dbReference>
<dbReference type="RefSeq" id="WP_076161756.1">
    <property type="nucleotide sequence ID" value="NZ_JBEZVB010000082.1"/>
</dbReference>
<dbReference type="OrthoDB" id="2530105at2"/>
<sequence>MFRALRRQILTPGVKATQVETRGFHVKTAASKDLLETVGRTFLTGYGFAAEARTVAEAETELEQVPSRFRGFAYEGAAMGFAVMDALPLTSGRRVLDALAARSSQHVYMAYIGVGWALARLPRFLWPDITAYDPLLRWLLLDGYGFHQAYFHTTKYVGEQFVDSAFSWPDEPASYADRVLDQGIGRALWFVCGTDAERVCTQIEGFAPRRHEDLYSGAALAATYAGGVDREELQLLRKRSGEHWPLVAQASAFAAEARVRAGLVVPHTGVATEILCGMNPHDAAELTVRARPGSAEPQAGVAAYEIWRRQTADQFVSLGRC</sequence>
<name>A0A1R0KTR4_9PSEU</name>
<organism evidence="1 2">
    <name type="scientific">Amycolatopsis coloradensis</name>
    <dbReference type="NCBI Taxonomy" id="76021"/>
    <lineage>
        <taxon>Bacteria</taxon>
        <taxon>Bacillati</taxon>
        <taxon>Actinomycetota</taxon>
        <taxon>Actinomycetes</taxon>
        <taxon>Pseudonocardiales</taxon>
        <taxon>Pseudonocardiaceae</taxon>
        <taxon>Amycolatopsis</taxon>
    </lineage>
</organism>
<reference evidence="1 2" key="1">
    <citation type="submission" date="2016-01" db="EMBL/GenBank/DDBJ databases">
        <title>Amycolatopsis coloradensis genome sequencing and assembly.</title>
        <authorList>
            <person name="Mayilraj S."/>
        </authorList>
    </citation>
    <scope>NUCLEOTIDE SEQUENCE [LARGE SCALE GENOMIC DNA]</scope>
    <source>
        <strain evidence="1 2">DSM 44225</strain>
    </source>
</reference>
<dbReference type="Proteomes" id="UP000187486">
    <property type="component" value="Unassembled WGS sequence"/>
</dbReference>
<keyword evidence="2" id="KW-1185">Reference proteome</keyword>
<dbReference type="STRING" id="76021.BS329_16720"/>
<dbReference type="InterPro" id="IPR012964">
    <property type="entry name" value="DUF1702"/>
</dbReference>